<dbReference type="EMBL" id="ML976614">
    <property type="protein sequence ID" value="KAF1849739.1"/>
    <property type="molecule type" value="Genomic_DNA"/>
</dbReference>
<accession>A0A9P4LD30</accession>
<evidence type="ECO:0000256" key="1">
    <source>
        <dbReference type="SAM" id="MobiDB-lite"/>
    </source>
</evidence>
<gene>
    <name evidence="2" type="ORF">K460DRAFT_381670</name>
</gene>
<dbReference type="AlphaFoldDB" id="A0A9P4LD30"/>
<sequence>MARATSLALSDISELTVLSRSPSPVPDYATVFTSANEIAESVNSVQSTQRGDDGRFISPSKKRAHFTAEESLRTTRKGEEADTPASTLDPMSPMPWVVGEGGFGTMSTLPKEIRQEIYGYAFDIDCPVTIKQCCGPDTTKRERQTCRKHGIATKMGAGRFNILQVSKAIREEASWVVFEQGSLHLEVARAVAPYLNGYRSQSLRHMPIFVQHNARKTAMWTAAAQFRLIEISVPENELNFGNPLVYTDHLLGIVALLCKTWEHRLLVPSAATAKSVHVNLGSVFHQMLPFNMESQAAEGYGDLLDWLFVHSPCAEPDFDKLALKTAHDLRRLVFFVGKHDGNAKWKFTAKTQLKEKDKGGARELRAFQFGCANSGVMFEHMDCS</sequence>
<dbReference type="OrthoDB" id="3797827at2759"/>
<organism evidence="2 3">
    <name type="scientific">Cucurbitaria berberidis CBS 394.84</name>
    <dbReference type="NCBI Taxonomy" id="1168544"/>
    <lineage>
        <taxon>Eukaryota</taxon>
        <taxon>Fungi</taxon>
        <taxon>Dikarya</taxon>
        <taxon>Ascomycota</taxon>
        <taxon>Pezizomycotina</taxon>
        <taxon>Dothideomycetes</taxon>
        <taxon>Pleosporomycetidae</taxon>
        <taxon>Pleosporales</taxon>
        <taxon>Pleosporineae</taxon>
        <taxon>Cucurbitariaceae</taxon>
        <taxon>Cucurbitaria</taxon>
    </lineage>
</organism>
<comment type="caution">
    <text evidence="2">The sequence shown here is derived from an EMBL/GenBank/DDBJ whole genome shotgun (WGS) entry which is preliminary data.</text>
</comment>
<proteinExistence type="predicted"/>
<dbReference type="RefSeq" id="XP_040792302.1">
    <property type="nucleotide sequence ID" value="XM_040935373.1"/>
</dbReference>
<protein>
    <submittedName>
        <fullName evidence="2">Uncharacterized protein</fullName>
    </submittedName>
</protein>
<feature type="region of interest" description="Disordered" evidence="1">
    <location>
        <begin position="63"/>
        <end position="94"/>
    </location>
</feature>
<dbReference type="GeneID" id="63852624"/>
<dbReference type="Proteomes" id="UP000800039">
    <property type="component" value="Unassembled WGS sequence"/>
</dbReference>
<reference evidence="2" key="1">
    <citation type="submission" date="2020-01" db="EMBL/GenBank/DDBJ databases">
        <authorList>
            <consortium name="DOE Joint Genome Institute"/>
            <person name="Haridas S."/>
            <person name="Albert R."/>
            <person name="Binder M."/>
            <person name="Bloem J."/>
            <person name="Labutti K."/>
            <person name="Salamov A."/>
            <person name="Andreopoulos B."/>
            <person name="Baker S.E."/>
            <person name="Barry K."/>
            <person name="Bills G."/>
            <person name="Bluhm B.H."/>
            <person name="Cannon C."/>
            <person name="Castanera R."/>
            <person name="Culley D.E."/>
            <person name="Daum C."/>
            <person name="Ezra D."/>
            <person name="Gonzalez J.B."/>
            <person name="Henrissat B."/>
            <person name="Kuo A."/>
            <person name="Liang C."/>
            <person name="Lipzen A."/>
            <person name="Lutzoni F."/>
            <person name="Magnuson J."/>
            <person name="Mondo S."/>
            <person name="Nolan M."/>
            <person name="Ohm R."/>
            <person name="Pangilinan J."/>
            <person name="Park H.-J."/>
            <person name="Ramirez L."/>
            <person name="Alfaro M."/>
            <person name="Sun H."/>
            <person name="Tritt A."/>
            <person name="Yoshinaga Y."/>
            <person name="Zwiers L.-H."/>
            <person name="Turgeon B.G."/>
            <person name="Goodwin S.B."/>
            <person name="Spatafora J.W."/>
            <person name="Crous P.W."/>
            <person name="Grigoriev I.V."/>
        </authorList>
    </citation>
    <scope>NUCLEOTIDE SEQUENCE</scope>
    <source>
        <strain evidence="2">CBS 394.84</strain>
    </source>
</reference>
<name>A0A9P4LD30_9PLEO</name>
<evidence type="ECO:0000313" key="2">
    <source>
        <dbReference type="EMBL" id="KAF1849739.1"/>
    </source>
</evidence>
<keyword evidence="3" id="KW-1185">Reference proteome</keyword>
<feature type="compositionally biased region" description="Basic and acidic residues" evidence="1">
    <location>
        <begin position="66"/>
        <end position="80"/>
    </location>
</feature>
<evidence type="ECO:0000313" key="3">
    <source>
        <dbReference type="Proteomes" id="UP000800039"/>
    </source>
</evidence>